<dbReference type="AlphaFoldDB" id="A0AAE0IWN9"/>
<feature type="region of interest" description="Disordered" evidence="1">
    <location>
        <begin position="279"/>
        <end position="360"/>
    </location>
</feature>
<feature type="compositionally biased region" description="Basic and acidic residues" evidence="1">
    <location>
        <begin position="477"/>
        <end position="486"/>
    </location>
</feature>
<feature type="region of interest" description="Disordered" evidence="1">
    <location>
        <begin position="163"/>
        <end position="267"/>
    </location>
</feature>
<sequence>MTTVPPATRDAWSYSGDLHVEVSGHNRHRRAAVPELKAHFDGSDGSKDRPAHWYEAQLIHYGLPPSKTKGTAKMRLFEAVNKGNLTVPSHIGKLESELKKEWTKNEREAKQALKKAAATPATTARAGKRKADDTPASFGTGNNVNINLSVSIGPQGNLLIGTGGSGPAAKKARATKTVPSPATEAPKAAPKAAPKTASKTASKAAPTVKAAPVKKEATLVPPKSTAAAPPVPRTKQTARRGSSSTAARAVSSRPAVPAAPPSPPRRIQYARRGGAMAYSGRGRPVILNGGVPEYATSSYGNRDDDDNDDDNDDDEPPPPYPGSPRGYYGADDSDNDHRSGFSSQQSRSSQPPSSQLPPLGLLNGRYDVHCIDSMPNSHLILTLDGNALWGAFDIGPLSGVLRLDQRPYQSSHSPLYFQWRGRDTQDGEHDETDDGSFIKFLGDGRIEGEIGFYRGMITFEGHRVGGQGTRSEISARQMRDDWDSLP</sequence>
<accession>A0AAE0IWN9</accession>
<keyword evidence="3" id="KW-1185">Reference proteome</keyword>
<name>A0AAE0IWN9_9PEZI</name>
<feature type="compositionally biased region" description="Low complexity" evidence="1">
    <location>
        <begin position="239"/>
        <end position="256"/>
    </location>
</feature>
<feature type="compositionally biased region" description="Acidic residues" evidence="1">
    <location>
        <begin position="303"/>
        <end position="316"/>
    </location>
</feature>
<feature type="compositionally biased region" description="Low complexity" evidence="1">
    <location>
        <begin position="179"/>
        <end position="211"/>
    </location>
</feature>
<reference evidence="2" key="2">
    <citation type="submission" date="2023-06" db="EMBL/GenBank/DDBJ databases">
        <authorList>
            <consortium name="Lawrence Berkeley National Laboratory"/>
            <person name="Haridas S."/>
            <person name="Hensen N."/>
            <person name="Bonometti L."/>
            <person name="Westerberg I."/>
            <person name="Brannstrom I.O."/>
            <person name="Guillou S."/>
            <person name="Cros-Aarteil S."/>
            <person name="Calhoun S."/>
            <person name="Kuo A."/>
            <person name="Mondo S."/>
            <person name="Pangilinan J."/>
            <person name="Riley R."/>
            <person name="Labutti K."/>
            <person name="Andreopoulos B."/>
            <person name="Lipzen A."/>
            <person name="Chen C."/>
            <person name="Yanf M."/>
            <person name="Daum C."/>
            <person name="Ng V."/>
            <person name="Clum A."/>
            <person name="Steindorff A."/>
            <person name="Ohm R."/>
            <person name="Martin F."/>
            <person name="Silar P."/>
            <person name="Natvig D."/>
            <person name="Lalanne C."/>
            <person name="Gautier V."/>
            <person name="Ament-Velasquez S.L."/>
            <person name="Kruys A."/>
            <person name="Hutchinson M.I."/>
            <person name="Powell A.J."/>
            <person name="Barry K."/>
            <person name="Miller A.N."/>
            <person name="Grigoriev I.V."/>
            <person name="Debuchy R."/>
            <person name="Gladieux P."/>
            <person name="Thoren M.H."/>
            <person name="Johannesson H."/>
        </authorList>
    </citation>
    <scope>NUCLEOTIDE SEQUENCE</scope>
    <source>
        <strain evidence="2">SMH4131-1</strain>
    </source>
</reference>
<feature type="compositionally biased region" description="Low complexity" evidence="1">
    <location>
        <begin position="114"/>
        <end position="125"/>
    </location>
</feature>
<evidence type="ECO:0000256" key="1">
    <source>
        <dbReference type="SAM" id="MobiDB-lite"/>
    </source>
</evidence>
<proteinExistence type="predicted"/>
<comment type="caution">
    <text evidence="2">The sequence shown here is derived from an EMBL/GenBank/DDBJ whole genome shotgun (WGS) entry which is preliminary data.</text>
</comment>
<gene>
    <name evidence="2" type="ORF">B0T19DRAFT_88796</name>
</gene>
<dbReference type="EMBL" id="JAUEPO010000002">
    <property type="protein sequence ID" value="KAK3331911.1"/>
    <property type="molecule type" value="Genomic_DNA"/>
</dbReference>
<dbReference type="Proteomes" id="UP001286456">
    <property type="component" value="Unassembled WGS sequence"/>
</dbReference>
<reference evidence="2" key="1">
    <citation type="journal article" date="2023" name="Mol. Phylogenet. Evol.">
        <title>Genome-scale phylogeny and comparative genomics of the fungal order Sordariales.</title>
        <authorList>
            <person name="Hensen N."/>
            <person name="Bonometti L."/>
            <person name="Westerberg I."/>
            <person name="Brannstrom I.O."/>
            <person name="Guillou S."/>
            <person name="Cros-Aarteil S."/>
            <person name="Calhoun S."/>
            <person name="Haridas S."/>
            <person name="Kuo A."/>
            <person name="Mondo S."/>
            <person name="Pangilinan J."/>
            <person name="Riley R."/>
            <person name="LaButti K."/>
            <person name="Andreopoulos B."/>
            <person name="Lipzen A."/>
            <person name="Chen C."/>
            <person name="Yan M."/>
            <person name="Daum C."/>
            <person name="Ng V."/>
            <person name="Clum A."/>
            <person name="Steindorff A."/>
            <person name="Ohm R.A."/>
            <person name="Martin F."/>
            <person name="Silar P."/>
            <person name="Natvig D.O."/>
            <person name="Lalanne C."/>
            <person name="Gautier V."/>
            <person name="Ament-Velasquez S.L."/>
            <person name="Kruys A."/>
            <person name="Hutchinson M.I."/>
            <person name="Powell A.J."/>
            <person name="Barry K."/>
            <person name="Miller A.N."/>
            <person name="Grigoriev I.V."/>
            <person name="Debuchy R."/>
            <person name="Gladieux P."/>
            <person name="Hiltunen Thoren M."/>
            <person name="Johannesson H."/>
        </authorList>
    </citation>
    <scope>NUCLEOTIDE SEQUENCE</scope>
    <source>
        <strain evidence="2">SMH4131-1</strain>
    </source>
</reference>
<organism evidence="2 3">
    <name type="scientific">Cercophora scortea</name>
    <dbReference type="NCBI Taxonomy" id="314031"/>
    <lineage>
        <taxon>Eukaryota</taxon>
        <taxon>Fungi</taxon>
        <taxon>Dikarya</taxon>
        <taxon>Ascomycota</taxon>
        <taxon>Pezizomycotina</taxon>
        <taxon>Sordariomycetes</taxon>
        <taxon>Sordariomycetidae</taxon>
        <taxon>Sordariales</taxon>
        <taxon>Lasiosphaeriaceae</taxon>
        <taxon>Cercophora</taxon>
    </lineage>
</organism>
<evidence type="ECO:0000313" key="3">
    <source>
        <dbReference type="Proteomes" id="UP001286456"/>
    </source>
</evidence>
<protein>
    <submittedName>
        <fullName evidence="2">Uncharacterized protein</fullName>
    </submittedName>
</protein>
<feature type="region of interest" description="Disordered" evidence="1">
    <location>
        <begin position="105"/>
        <end position="139"/>
    </location>
</feature>
<feature type="region of interest" description="Disordered" evidence="1">
    <location>
        <begin position="466"/>
        <end position="486"/>
    </location>
</feature>
<evidence type="ECO:0000313" key="2">
    <source>
        <dbReference type="EMBL" id="KAK3331911.1"/>
    </source>
</evidence>
<feature type="compositionally biased region" description="Low complexity" evidence="1">
    <location>
        <begin position="340"/>
        <end position="360"/>
    </location>
</feature>